<accession>A0A835ETB9</accession>
<gene>
    <name evidence="2" type="ORF">HU200_027256</name>
</gene>
<evidence type="ECO:0000313" key="3">
    <source>
        <dbReference type="Proteomes" id="UP000636709"/>
    </source>
</evidence>
<dbReference type="OrthoDB" id="694239at2759"/>
<sequence>MAPGDSRRRRDQRQRQRHRAAEAARLHGLVKAVVERLPPDLHVQIHRRLDFLHRLAFASICTASSGHVLRQEAPWLILPCTGEEKEEEEEEAKKQQAQTSKVVSMADGRSAAFVRTAMRGHVIIGSSDGWVVTADDRAVLRMANPATGAQATLPAIDTIPFLYSLSAGQLFCLDLGPFVQIRFGQGLGGPPAEVMRERFYRKVVLSSSPRPGSYEAMLLTYKRIGAPAFATSSDPNWRMARSPGGVEDAIHHGGRFYSVTYAGDVEAWQRDAGSAEFTSRVVAPRLDCHHEASSVAEGSDKNKQQLRRKYLAVSTDGQQLMAVLKLSEVVQAPGQYAYSRDKPKTRVFFKVLVLAEAQVGNAAARWEKVADIGESALFVGVNGTVCVSTREHQGRIAAGCVYFTDDEVGDACLRKGLGVSNRYGYDVPDDTELREAGVYNLRTGKVERIVEPDERRGEPHWPPPAWFTPSFL</sequence>
<feature type="domain" description="KIB1-4 beta-propeller" evidence="1">
    <location>
        <begin position="116"/>
        <end position="439"/>
    </location>
</feature>
<evidence type="ECO:0000313" key="2">
    <source>
        <dbReference type="EMBL" id="KAF8714737.1"/>
    </source>
</evidence>
<evidence type="ECO:0000259" key="1">
    <source>
        <dbReference type="Pfam" id="PF03478"/>
    </source>
</evidence>
<reference evidence="2" key="1">
    <citation type="submission" date="2020-07" db="EMBL/GenBank/DDBJ databases">
        <title>Genome sequence and genetic diversity analysis of an under-domesticated orphan crop, white fonio (Digitaria exilis).</title>
        <authorList>
            <person name="Bennetzen J.L."/>
            <person name="Chen S."/>
            <person name="Ma X."/>
            <person name="Wang X."/>
            <person name="Yssel A.E.J."/>
            <person name="Chaluvadi S.R."/>
            <person name="Johnson M."/>
            <person name="Gangashetty P."/>
            <person name="Hamidou F."/>
            <person name="Sanogo M.D."/>
            <person name="Zwaenepoel A."/>
            <person name="Wallace J."/>
            <person name="Van De Peer Y."/>
            <person name="Van Deynze A."/>
        </authorList>
    </citation>
    <scope>NUCLEOTIDE SEQUENCE</scope>
    <source>
        <tissue evidence="2">Leaves</tissue>
    </source>
</reference>
<dbReference type="Proteomes" id="UP000636709">
    <property type="component" value="Unassembled WGS sequence"/>
</dbReference>
<dbReference type="EMBL" id="JACEFO010001734">
    <property type="protein sequence ID" value="KAF8714737.1"/>
    <property type="molecule type" value="Genomic_DNA"/>
</dbReference>
<dbReference type="AlphaFoldDB" id="A0A835ETB9"/>
<name>A0A835ETB9_9POAL</name>
<dbReference type="PANTHER" id="PTHR45560">
    <property type="entry name" value="OS04G0163150 PROTEIN-RELATED"/>
    <property type="match status" value="1"/>
</dbReference>
<comment type="caution">
    <text evidence="2">The sequence shown here is derived from an EMBL/GenBank/DDBJ whole genome shotgun (WGS) entry which is preliminary data.</text>
</comment>
<proteinExistence type="predicted"/>
<dbReference type="PANTHER" id="PTHR45560:SF4">
    <property type="entry name" value="OS04G0164500 PROTEIN"/>
    <property type="match status" value="1"/>
</dbReference>
<dbReference type="Pfam" id="PF03478">
    <property type="entry name" value="Beta-prop_KIB1-4"/>
    <property type="match status" value="1"/>
</dbReference>
<dbReference type="InterPro" id="IPR005174">
    <property type="entry name" value="KIB1-4_b-propeller"/>
</dbReference>
<protein>
    <recommendedName>
        <fullName evidence="1">KIB1-4 beta-propeller domain-containing protein</fullName>
    </recommendedName>
</protein>
<keyword evidence="3" id="KW-1185">Reference proteome</keyword>
<organism evidence="2 3">
    <name type="scientific">Digitaria exilis</name>
    <dbReference type="NCBI Taxonomy" id="1010633"/>
    <lineage>
        <taxon>Eukaryota</taxon>
        <taxon>Viridiplantae</taxon>
        <taxon>Streptophyta</taxon>
        <taxon>Embryophyta</taxon>
        <taxon>Tracheophyta</taxon>
        <taxon>Spermatophyta</taxon>
        <taxon>Magnoliopsida</taxon>
        <taxon>Liliopsida</taxon>
        <taxon>Poales</taxon>
        <taxon>Poaceae</taxon>
        <taxon>PACMAD clade</taxon>
        <taxon>Panicoideae</taxon>
        <taxon>Panicodae</taxon>
        <taxon>Paniceae</taxon>
        <taxon>Anthephorinae</taxon>
        <taxon>Digitaria</taxon>
    </lineage>
</organism>